<dbReference type="PANTHER" id="PTHR36307">
    <property type="entry name" value="FLAGELLA BASAL BODY P-RING FORMATION PROTEIN FLGA"/>
    <property type="match status" value="1"/>
</dbReference>
<evidence type="ECO:0000259" key="8">
    <source>
        <dbReference type="SMART" id="SM00858"/>
    </source>
</evidence>
<evidence type="ECO:0000256" key="1">
    <source>
        <dbReference type="ARBA" id="ARBA00004418"/>
    </source>
</evidence>
<dbReference type="PANTHER" id="PTHR36307:SF1">
    <property type="entry name" value="FLAGELLA BASAL BODY P-RING FORMATION PROTEIN FLGA"/>
    <property type="match status" value="1"/>
</dbReference>
<dbReference type="RefSeq" id="WP_087112096.1">
    <property type="nucleotide sequence ID" value="NZ_CBCSCN010000010.1"/>
</dbReference>
<evidence type="ECO:0000256" key="7">
    <source>
        <dbReference type="RuleBase" id="RU362063"/>
    </source>
</evidence>
<dbReference type="Pfam" id="PF13144">
    <property type="entry name" value="ChapFlgA"/>
    <property type="match status" value="1"/>
</dbReference>
<dbReference type="Pfam" id="PF17656">
    <property type="entry name" value="ChapFlgA_N"/>
    <property type="match status" value="1"/>
</dbReference>
<dbReference type="GO" id="GO:0044780">
    <property type="term" value="P:bacterial-type flagellum assembly"/>
    <property type="evidence" value="ECO:0007669"/>
    <property type="project" value="InterPro"/>
</dbReference>
<evidence type="ECO:0000256" key="2">
    <source>
        <dbReference type="ARBA" id="ARBA00010474"/>
    </source>
</evidence>
<dbReference type="AlphaFoldDB" id="A0A1X7ANI7"/>
<sequence>MSLRPVLAPFFVSCVLAFGQVALAESSPSQTEQEIRSAATRFLHNKARSLAKNLENSEWQASVQVPKSVERFSPCTADLTVEDSREEQAGRQRLKITCDGFRRWSVYVNGEIALKAPVLVMKTTLSAGDVVQRSDVSRQVRDITALRQGYLTRMDYLEGRTLRRRANSGDVLAPGMFEKAVVVRKGDRVSLMAGHAGLKVMVPGTLLEDGAVGDSVRIKNISSGKTLVGRVLNSTTVIMP</sequence>
<gene>
    <name evidence="9" type="ORF">EHSB41UT_03431</name>
</gene>
<evidence type="ECO:0000256" key="6">
    <source>
        <dbReference type="ARBA" id="ARBA00025643"/>
    </source>
</evidence>
<keyword evidence="4 7" id="KW-0732">Signal</keyword>
<accession>A0A1X7ANI7</accession>
<keyword evidence="5 7" id="KW-0574">Periplasm</keyword>
<comment type="function">
    <text evidence="6 7">Involved in the assembly process of the P-ring formation. It may associate with FlgF on the rod constituting a structure essential for the P-ring assembly or may act as a modulator protein for the P-ring assembly.</text>
</comment>
<dbReference type="EMBL" id="FWPT01000008">
    <property type="protein sequence ID" value="SMA49649.1"/>
    <property type="molecule type" value="Genomic_DNA"/>
</dbReference>
<reference evidence="9 10" key="1">
    <citation type="submission" date="2017-03" db="EMBL/GenBank/DDBJ databases">
        <authorList>
            <person name="Afonso C.L."/>
            <person name="Miller P.J."/>
            <person name="Scott M.A."/>
            <person name="Spackman E."/>
            <person name="Goraichik I."/>
            <person name="Dimitrov K.M."/>
            <person name="Suarez D.L."/>
            <person name="Swayne D.E."/>
        </authorList>
    </citation>
    <scope>NUCLEOTIDE SEQUENCE [LARGE SCALE GENOMIC DNA]</scope>
    <source>
        <strain evidence="9">SB41UT1</strain>
    </source>
</reference>
<keyword evidence="7" id="KW-1005">Bacterial flagellum biogenesis</keyword>
<dbReference type="GO" id="GO:0042597">
    <property type="term" value="C:periplasmic space"/>
    <property type="evidence" value="ECO:0007669"/>
    <property type="project" value="UniProtKB-SubCell"/>
</dbReference>
<dbReference type="Proteomes" id="UP000196573">
    <property type="component" value="Unassembled WGS sequence"/>
</dbReference>
<dbReference type="InterPro" id="IPR039246">
    <property type="entry name" value="Flagellar_FlgA"/>
</dbReference>
<dbReference type="NCBIfam" id="TIGR03170">
    <property type="entry name" value="flgA_cterm"/>
    <property type="match status" value="1"/>
</dbReference>
<comment type="similarity">
    <text evidence="2 7">Belongs to the FlgA family.</text>
</comment>
<protein>
    <recommendedName>
        <fullName evidence="3 7">Flagella basal body P-ring formation protein FlgA</fullName>
    </recommendedName>
</protein>
<dbReference type="CDD" id="cd11614">
    <property type="entry name" value="SAF_CpaB_FlgA_like"/>
    <property type="match status" value="1"/>
</dbReference>
<feature type="signal peptide" evidence="7">
    <location>
        <begin position="1"/>
        <end position="24"/>
    </location>
</feature>
<dbReference type="InterPro" id="IPR041231">
    <property type="entry name" value="FlgA_N"/>
</dbReference>
<name>A0A1X7ANI7_9GAMM</name>
<keyword evidence="9" id="KW-0966">Cell projection</keyword>
<dbReference type="Gene3D" id="3.90.1210.10">
    <property type="entry name" value="Antifreeze-like/N-acetylneuraminic acid synthase C-terminal domain"/>
    <property type="match status" value="1"/>
</dbReference>
<evidence type="ECO:0000256" key="3">
    <source>
        <dbReference type="ARBA" id="ARBA00014754"/>
    </source>
</evidence>
<feature type="domain" description="SAF" evidence="8">
    <location>
        <begin position="116"/>
        <end position="178"/>
    </location>
</feature>
<feature type="chain" id="PRO_5011810828" description="Flagella basal body P-ring formation protein FlgA" evidence="7">
    <location>
        <begin position="25"/>
        <end position="240"/>
    </location>
</feature>
<evidence type="ECO:0000313" key="10">
    <source>
        <dbReference type="Proteomes" id="UP000196573"/>
    </source>
</evidence>
<comment type="subcellular location">
    <subcellularLocation>
        <location evidence="1 7">Periplasm</location>
    </subcellularLocation>
</comment>
<keyword evidence="10" id="KW-1185">Reference proteome</keyword>
<dbReference type="SMART" id="SM00858">
    <property type="entry name" value="SAF"/>
    <property type="match status" value="1"/>
</dbReference>
<evidence type="ECO:0000256" key="4">
    <source>
        <dbReference type="ARBA" id="ARBA00022729"/>
    </source>
</evidence>
<keyword evidence="9" id="KW-0969">Cilium</keyword>
<organism evidence="9 10">
    <name type="scientific">Parendozoicomonas haliclonae</name>
    <dbReference type="NCBI Taxonomy" id="1960125"/>
    <lineage>
        <taxon>Bacteria</taxon>
        <taxon>Pseudomonadati</taxon>
        <taxon>Pseudomonadota</taxon>
        <taxon>Gammaproteobacteria</taxon>
        <taxon>Oceanospirillales</taxon>
        <taxon>Endozoicomonadaceae</taxon>
        <taxon>Parendozoicomonas</taxon>
    </lineage>
</organism>
<evidence type="ECO:0000313" key="9">
    <source>
        <dbReference type="EMBL" id="SMA49649.1"/>
    </source>
</evidence>
<proteinExistence type="inferred from homology"/>
<dbReference type="InterPro" id="IPR013974">
    <property type="entry name" value="SAF"/>
</dbReference>
<dbReference type="OrthoDB" id="1669037at2"/>
<evidence type="ECO:0000256" key="5">
    <source>
        <dbReference type="ARBA" id="ARBA00022764"/>
    </source>
</evidence>
<dbReference type="InterPro" id="IPR017585">
    <property type="entry name" value="SAF_FlgA"/>
</dbReference>
<keyword evidence="9" id="KW-0282">Flagellum</keyword>
<dbReference type="Gene3D" id="2.30.30.760">
    <property type="match status" value="1"/>
</dbReference>